<organism evidence="2 3">
    <name type="scientific">Thermoanaerobacterium butyriciformans</name>
    <dbReference type="NCBI Taxonomy" id="1702242"/>
    <lineage>
        <taxon>Bacteria</taxon>
        <taxon>Bacillati</taxon>
        <taxon>Bacillota</taxon>
        <taxon>Clostridia</taxon>
        <taxon>Thermoanaerobacterales</taxon>
        <taxon>Thermoanaerobacteraceae</taxon>
        <taxon>Thermoanaerobacterium</taxon>
    </lineage>
</organism>
<dbReference type="CDD" id="cd04333">
    <property type="entry name" value="ProX_deacylase"/>
    <property type="match status" value="1"/>
</dbReference>
<dbReference type="Proteomes" id="UP001166402">
    <property type="component" value="Unassembled WGS sequence"/>
</dbReference>
<accession>A0ABS4NBT7</accession>
<protein>
    <submittedName>
        <fullName evidence="2">Prolyl-tRNA editing enzyme YbaK/EbsC (Cys-tRNA(Pro) deacylase)</fullName>
    </submittedName>
</protein>
<dbReference type="PANTHER" id="PTHR30411">
    <property type="entry name" value="CYTOPLASMIC PROTEIN"/>
    <property type="match status" value="1"/>
</dbReference>
<evidence type="ECO:0000313" key="3">
    <source>
        <dbReference type="Proteomes" id="UP001166402"/>
    </source>
</evidence>
<proteinExistence type="predicted"/>
<reference evidence="2" key="1">
    <citation type="submission" date="2021-03" db="EMBL/GenBank/DDBJ databases">
        <title>Genomic Encyclopedia of Type Strains, Phase IV (KMG-IV): sequencing the most valuable type-strain genomes for metagenomic binning, comparative biology and taxonomic classification.</title>
        <authorList>
            <person name="Goeker M."/>
        </authorList>
    </citation>
    <scope>NUCLEOTIDE SEQUENCE</scope>
    <source>
        <strain evidence="2">DSM 101588</strain>
    </source>
</reference>
<dbReference type="SUPFAM" id="SSF55826">
    <property type="entry name" value="YbaK/ProRS associated domain"/>
    <property type="match status" value="1"/>
</dbReference>
<comment type="caution">
    <text evidence="2">The sequence shown here is derived from an EMBL/GenBank/DDBJ whole genome shotgun (WGS) entry which is preliminary data.</text>
</comment>
<keyword evidence="3" id="KW-1185">Reference proteome</keyword>
<feature type="domain" description="YbaK/aminoacyl-tRNA synthetase-associated" evidence="1">
    <location>
        <begin position="24"/>
        <end position="140"/>
    </location>
</feature>
<name>A0ABS4NBT7_9THEO</name>
<dbReference type="InterPro" id="IPR007214">
    <property type="entry name" value="YbaK/aa-tRNA-synth-assoc-dom"/>
</dbReference>
<evidence type="ECO:0000313" key="2">
    <source>
        <dbReference type="EMBL" id="MBP2071129.1"/>
    </source>
</evidence>
<dbReference type="Pfam" id="PF04073">
    <property type="entry name" value="tRNA_edit"/>
    <property type="match status" value="1"/>
</dbReference>
<evidence type="ECO:0000259" key="1">
    <source>
        <dbReference type="Pfam" id="PF04073"/>
    </source>
</evidence>
<dbReference type="InterPro" id="IPR036754">
    <property type="entry name" value="YbaK/aa-tRNA-synt-asso_dom_sf"/>
</dbReference>
<dbReference type="PANTHER" id="PTHR30411:SF1">
    <property type="entry name" value="CYTOPLASMIC PROTEIN"/>
    <property type="match status" value="1"/>
</dbReference>
<sequence length="151" mass="16774">MSVEAVKNFFEKNNINIEIKILKDTSTVEKAANAIGVEPGEIAKSMLFKLKNKCIMIILAGDKKIDNRKFKDTFHCKARMVPPEEVLEITGHPVGGVCPYGLKTDIDIYYDISLKNYKIVYPAAGDVNAAVAVKVDDLDKIVKGEWIDVSK</sequence>
<gene>
    <name evidence="2" type="ORF">J2Z80_000630</name>
</gene>
<dbReference type="RefSeq" id="WP_209453077.1">
    <property type="nucleotide sequence ID" value="NZ_JAGGLT010000005.1"/>
</dbReference>
<dbReference type="EMBL" id="JAGGLT010000005">
    <property type="protein sequence ID" value="MBP2071129.1"/>
    <property type="molecule type" value="Genomic_DNA"/>
</dbReference>
<dbReference type="Gene3D" id="3.90.960.10">
    <property type="entry name" value="YbaK/aminoacyl-tRNA synthetase-associated domain"/>
    <property type="match status" value="1"/>
</dbReference>